<dbReference type="PRINTS" id="PR00410">
    <property type="entry name" value="PHEHYDRXLASE"/>
</dbReference>
<dbReference type="PANTHER" id="PTHR47215">
    <property type="match status" value="1"/>
</dbReference>
<gene>
    <name evidence="2" type="ORF">BON30_33770</name>
</gene>
<reference evidence="2 3" key="2">
    <citation type="submission" date="2016-12" db="EMBL/GenBank/DDBJ databases">
        <title>Draft Genome Sequence of Cystobacter ferrugineus Strain Cbfe23.</title>
        <authorList>
            <person name="Akbar S."/>
            <person name="Dowd S.E."/>
            <person name="Stevens D.C."/>
        </authorList>
    </citation>
    <scope>NUCLEOTIDE SEQUENCE [LARGE SCALE GENOMIC DNA]</scope>
    <source>
        <strain evidence="2 3">Cbfe23</strain>
    </source>
</reference>
<name>A0A1L9B1J9_9BACT</name>
<comment type="caution">
    <text evidence="2">The sequence shown here is derived from an EMBL/GenBank/DDBJ whole genome shotgun (WGS) entry which is preliminary data.</text>
</comment>
<dbReference type="PROSITE" id="PS51384">
    <property type="entry name" value="FAD_FR"/>
    <property type="match status" value="1"/>
</dbReference>
<dbReference type="RefSeq" id="WP_071902629.1">
    <property type="nucleotide sequence ID" value="NZ_MPIN01000011.1"/>
</dbReference>
<dbReference type="InterPro" id="IPR001709">
    <property type="entry name" value="Flavoprot_Pyr_Nucl_cyt_Rdtase"/>
</dbReference>
<dbReference type="Proteomes" id="UP000182229">
    <property type="component" value="Unassembled WGS sequence"/>
</dbReference>
<sequence length="230" mass="25248">MNDWHPTTVAAVLPAAEDLTELVLDISGTPLVGQHRMPGQYVRLSLPEVGEGMFAIASAPEPSGTRWEFLLKGGSPLPERLITLEPGARVYSKQPEGKGFPMPLARGRGLLLFAVGSGISPIRSVIESIRREREAYGRVTLYFGARTPRAFAYEDELRHWEQAGIRVVRTVSQPGDSDWQGLTGYVQAHLNEEPVEDTVAFLCGQSNMVKGVIEALCARGLPREAIHLNY</sequence>
<dbReference type="PANTHER" id="PTHR47215:SF1">
    <property type="entry name" value="F9L1.8 PROTEIN"/>
    <property type="match status" value="1"/>
</dbReference>
<evidence type="ECO:0000313" key="2">
    <source>
        <dbReference type="EMBL" id="OJH36138.1"/>
    </source>
</evidence>
<dbReference type="InterPro" id="IPR001433">
    <property type="entry name" value="OxRdtase_FAD/NAD-bd"/>
</dbReference>
<keyword evidence="3" id="KW-1185">Reference proteome</keyword>
<proteinExistence type="predicted"/>
<dbReference type="Pfam" id="PF00175">
    <property type="entry name" value="NAD_binding_1"/>
    <property type="match status" value="1"/>
</dbReference>
<dbReference type="STRING" id="83449.BON30_33770"/>
<dbReference type="AlphaFoldDB" id="A0A1L9B1J9"/>
<reference evidence="3" key="1">
    <citation type="submission" date="2016-11" db="EMBL/GenBank/DDBJ databases">
        <authorList>
            <person name="Shukria A."/>
            <person name="Stevens D.C."/>
        </authorList>
    </citation>
    <scope>NUCLEOTIDE SEQUENCE [LARGE SCALE GENOMIC DNA]</scope>
    <source>
        <strain evidence="3">Cbfe23</strain>
    </source>
</reference>
<dbReference type="PRINTS" id="PR00371">
    <property type="entry name" value="FPNCR"/>
</dbReference>
<dbReference type="EMBL" id="MPIN01000011">
    <property type="protein sequence ID" value="OJH36138.1"/>
    <property type="molecule type" value="Genomic_DNA"/>
</dbReference>
<dbReference type="Gene3D" id="3.40.50.80">
    <property type="entry name" value="Nucleotide-binding domain of ferredoxin-NADP reductase (FNR) module"/>
    <property type="match status" value="1"/>
</dbReference>
<dbReference type="SUPFAM" id="SSF63380">
    <property type="entry name" value="Riboflavin synthase domain-like"/>
    <property type="match status" value="1"/>
</dbReference>
<evidence type="ECO:0000313" key="3">
    <source>
        <dbReference type="Proteomes" id="UP000182229"/>
    </source>
</evidence>
<feature type="domain" description="FAD-binding FR-type" evidence="1">
    <location>
        <begin position="2"/>
        <end position="102"/>
    </location>
</feature>
<dbReference type="OrthoDB" id="9789468at2"/>
<dbReference type="InterPro" id="IPR017938">
    <property type="entry name" value="Riboflavin_synthase-like_b-brl"/>
</dbReference>
<accession>A0A1L9B1J9</accession>
<organism evidence="2 3">
    <name type="scientific">Cystobacter ferrugineus</name>
    <dbReference type="NCBI Taxonomy" id="83449"/>
    <lineage>
        <taxon>Bacteria</taxon>
        <taxon>Pseudomonadati</taxon>
        <taxon>Myxococcota</taxon>
        <taxon>Myxococcia</taxon>
        <taxon>Myxococcales</taxon>
        <taxon>Cystobacterineae</taxon>
        <taxon>Archangiaceae</taxon>
        <taxon>Cystobacter</taxon>
    </lineage>
</organism>
<dbReference type="InterPro" id="IPR039261">
    <property type="entry name" value="FNR_nucleotide-bd"/>
</dbReference>
<dbReference type="InterPro" id="IPR017927">
    <property type="entry name" value="FAD-bd_FR_type"/>
</dbReference>
<dbReference type="SUPFAM" id="SSF52343">
    <property type="entry name" value="Ferredoxin reductase-like, C-terminal NADP-linked domain"/>
    <property type="match status" value="1"/>
</dbReference>
<protein>
    <submittedName>
        <fullName evidence="2">NAD-binding oxidoreductase</fullName>
    </submittedName>
</protein>
<evidence type="ECO:0000259" key="1">
    <source>
        <dbReference type="PROSITE" id="PS51384"/>
    </source>
</evidence>
<dbReference type="GO" id="GO:0016491">
    <property type="term" value="F:oxidoreductase activity"/>
    <property type="evidence" value="ECO:0007669"/>
    <property type="project" value="InterPro"/>
</dbReference>